<dbReference type="PANTHER" id="PTHR43245">
    <property type="entry name" value="BIFUNCTIONAL POLYMYXIN RESISTANCE PROTEIN ARNA"/>
    <property type="match status" value="1"/>
</dbReference>
<proteinExistence type="predicted"/>
<keyword evidence="3" id="KW-1185">Reference proteome</keyword>
<evidence type="ECO:0000259" key="1">
    <source>
        <dbReference type="Pfam" id="PF01370"/>
    </source>
</evidence>
<comment type="caution">
    <text evidence="2">The sequence shown here is derived from an EMBL/GenBank/DDBJ whole genome shotgun (WGS) entry which is preliminary data.</text>
</comment>
<dbReference type="Proteomes" id="UP000316801">
    <property type="component" value="Unassembled WGS sequence"/>
</dbReference>
<dbReference type="InterPro" id="IPR050177">
    <property type="entry name" value="Lipid_A_modif_metabolic_enz"/>
</dbReference>
<dbReference type="InterPro" id="IPR001509">
    <property type="entry name" value="Epimerase_deHydtase"/>
</dbReference>
<evidence type="ECO:0000313" key="2">
    <source>
        <dbReference type="EMBL" id="TRL41200.1"/>
    </source>
</evidence>
<feature type="domain" description="NAD-dependent epimerase/dehydratase" evidence="1">
    <location>
        <begin position="12"/>
        <end position="232"/>
    </location>
</feature>
<dbReference type="SUPFAM" id="SSF51735">
    <property type="entry name" value="NAD(P)-binding Rossmann-fold domains"/>
    <property type="match status" value="1"/>
</dbReference>
<dbReference type="EMBL" id="VJMG01000010">
    <property type="protein sequence ID" value="TRL41200.1"/>
    <property type="molecule type" value="Genomic_DNA"/>
</dbReference>
<organism evidence="2 3">
    <name type="scientific">Rhizobium straminoryzae</name>
    <dbReference type="NCBI Taxonomy" id="1387186"/>
    <lineage>
        <taxon>Bacteria</taxon>
        <taxon>Pseudomonadati</taxon>
        <taxon>Pseudomonadota</taxon>
        <taxon>Alphaproteobacteria</taxon>
        <taxon>Hyphomicrobiales</taxon>
        <taxon>Rhizobiaceae</taxon>
        <taxon>Rhizobium/Agrobacterium group</taxon>
        <taxon>Rhizobium</taxon>
    </lineage>
</organism>
<name>A0A549TFA9_9HYPH</name>
<reference evidence="2 3" key="1">
    <citation type="submission" date="2019-07" db="EMBL/GenBank/DDBJ databases">
        <title>Ln-dependent methylotrophs.</title>
        <authorList>
            <person name="Tani A."/>
        </authorList>
    </citation>
    <scope>NUCLEOTIDE SEQUENCE [LARGE SCALE GENOMIC DNA]</scope>
    <source>
        <strain evidence="2 3">SM12</strain>
    </source>
</reference>
<evidence type="ECO:0000313" key="3">
    <source>
        <dbReference type="Proteomes" id="UP000316801"/>
    </source>
</evidence>
<sequence length="303" mass="32463">MAGGRAMNRPGILITGGGGFVGSHLAEGLSALGYPVMALDRRFDAATRSRLAGIRLIEAELTAEALRAAMDESIGIVIHGAALTTPPECLGISEIAHVRDNVTLLIDCLDQAVAWGIGCFIFLSSSGVFAFDEADLLDEAVAPQGTSAYALGKRAGEVIALARPETLVLRLGPLYGPHEESRPTRRFVSPIRQWLDAAQKGMPLVVASPQSRRDWTFLPDLAAAIDRLIRSEARGLMHLTSGEIISDLALAETIAARTPGLVAERADETGPKRVPMVSRRPDLKGFAWTLLERGLHLMSEVRS</sequence>
<protein>
    <submittedName>
        <fullName evidence="2">NAD(P)-dependent oxidoreductase</fullName>
    </submittedName>
</protein>
<gene>
    <name evidence="2" type="ORF">FNA46_04495</name>
</gene>
<dbReference type="CDD" id="cd08946">
    <property type="entry name" value="SDR_e"/>
    <property type="match status" value="1"/>
</dbReference>
<accession>A0A549TFA9</accession>
<dbReference type="Gene3D" id="3.40.50.720">
    <property type="entry name" value="NAD(P)-binding Rossmann-like Domain"/>
    <property type="match status" value="1"/>
</dbReference>
<dbReference type="InterPro" id="IPR036291">
    <property type="entry name" value="NAD(P)-bd_dom_sf"/>
</dbReference>
<dbReference type="Pfam" id="PF01370">
    <property type="entry name" value="Epimerase"/>
    <property type="match status" value="1"/>
</dbReference>
<dbReference type="AlphaFoldDB" id="A0A549TFA9"/>